<name>A0ABN1MP63_9FLAO</name>
<gene>
    <name evidence="2" type="ORF">GCM10009118_14640</name>
</gene>
<feature type="domain" description="Cytochrome P460" evidence="1">
    <location>
        <begin position="64"/>
        <end position="147"/>
    </location>
</feature>
<reference evidence="2 3" key="1">
    <citation type="journal article" date="2019" name="Int. J. Syst. Evol. Microbiol.">
        <title>The Global Catalogue of Microorganisms (GCM) 10K type strain sequencing project: providing services to taxonomists for standard genome sequencing and annotation.</title>
        <authorList>
            <consortium name="The Broad Institute Genomics Platform"/>
            <consortium name="The Broad Institute Genome Sequencing Center for Infectious Disease"/>
            <person name="Wu L."/>
            <person name="Ma J."/>
        </authorList>
    </citation>
    <scope>NUCLEOTIDE SEQUENCE [LARGE SCALE GENOMIC DNA]</scope>
    <source>
        <strain evidence="2 3">JCM 16083</strain>
    </source>
</reference>
<organism evidence="2 3">
    <name type="scientific">Wandonia haliotis</name>
    <dbReference type="NCBI Taxonomy" id="574963"/>
    <lineage>
        <taxon>Bacteria</taxon>
        <taxon>Pseudomonadati</taxon>
        <taxon>Bacteroidota</taxon>
        <taxon>Flavobacteriia</taxon>
        <taxon>Flavobacteriales</taxon>
        <taxon>Crocinitomicaceae</taxon>
        <taxon>Wandonia</taxon>
    </lineage>
</organism>
<dbReference type="Gene3D" id="3.50.70.20">
    <property type="entry name" value="Cytochrome P460"/>
    <property type="match status" value="1"/>
</dbReference>
<dbReference type="Proteomes" id="UP001501126">
    <property type="component" value="Unassembled WGS sequence"/>
</dbReference>
<sequence>MVVACKKDKALNGIDAELFEMAEQTSGFTWYKNSDALLPKSSGSGHEHPFLRTRFNSVAATQLNSEGKIAANAVFPQGSLVVKELVNEDESLGRYAILYKASGNENADANGWVWGYIDADKKVVSSAEKKGASCINCHQQSGSIDYMLMNKFFP</sequence>
<evidence type="ECO:0000259" key="1">
    <source>
        <dbReference type="Pfam" id="PF16694"/>
    </source>
</evidence>
<protein>
    <recommendedName>
        <fullName evidence="1">Cytochrome P460 domain-containing protein</fullName>
    </recommendedName>
</protein>
<dbReference type="InterPro" id="IPR038142">
    <property type="entry name" value="Cytochrome_P460_sp"/>
</dbReference>
<accession>A0ABN1MP63</accession>
<dbReference type="CDD" id="cd20716">
    <property type="entry name" value="cyt_P460_fam"/>
    <property type="match status" value="1"/>
</dbReference>
<dbReference type="EMBL" id="BAAAFH010000007">
    <property type="protein sequence ID" value="GAA0875056.1"/>
    <property type="molecule type" value="Genomic_DNA"/>
</dbReference>
<dbReference type="InterPro" id="IPR032033">
    <property type="entry name" value="Cytochrome_P460"/>
</dbReference>
<dbReference type="Pfam" id="PF16694">
    <property type="entry name" value="Cytochrome_P460"/>
    <property type="match status" value="1"/>
</dbReference>
<comment type="caution">
    <text evidence="2">The sequence shown here is derived from an EMBL/GenBank/DDBJ whole genome shotgun (WGS) entry which is preliminary data.</text>
</comment>
<evidence type="ECO:0000313" key="2">
    <source>
        <dbReference type="EMBL" id="GAA0875056.1"/>
    </source>
</evidence>
<proteinExistence type="predicted"/>
<evidence type="ECO:0000313" key="3">
    <source>
        <dbReference type="Proteomes" id="UP001501126"/>
    </source>
</evidence>
<keyword evidence="3" id="KW-1185">Reference proteome</keyword>